<reference evidence="3" key="1">
    <citation type="submission" date="2022-11" db="UniProtKB">
        <authorList>
            <consortium name="WormBaseParasite"/>
        </authorList>
    </citation>
    <scope>IDENTIFICATION</scope>
</reference>
<dbReference type="WBParaSite" id="nRc.2.0.1.t02681-RA">
    <property type="protein sequence ID" value="nRc.2.0.1.t02681-RA"/>
    <property type="gene ID" value="nRc.2.0.1.g02681"/>
</dbReference>
<feature type="compositionally biased region" description="Low complexity" evidence="1">
    <location>
        <begin position="32"/>
        <end position="46"/>
    </location>
</feature>
<accession>A0A915HMD0</accession>
<dbReference type="AlphaFoldDB" id="A0A915HMD0"/>
<evidence type="ECO:0000313" key="3">
    <source>
        <dbReference type="WBParaSite" id="nRc.2.0.1.t02681-RA"/>
    </source>
</evidence>
<organism evidence="2 3">
    <name type="scientific">Romanomermis culicivorax</name>
    <name type="common">Nematode worm</name>
    <dbReference type="NCBI Taxonomy" id="13658"/>
    <lineage>
        <taxon>Eukaryota</taxon>
        <taxon>Metazoa</taxon>
        <taxon>Ecdysozoa</taxon>
        <taxon>Nematoda</taxon>
        <taxon>Enoplea</taxon>
        <taxon>Dorylaimia</taxon>
        <taxon>Mermithida</taxon>
        <taxon>Mermithoidea</taxon>
        <taxon>Mermithidae</taxon>
        <taxon>Romanomermis</taxon>
    </lineage>
</organism>
<proteinExistence type="predicted"/>
<sequence length="123" mass="13702">MSVLSLSVEKIADEAYLAMIGGASSKAYDNKTSSVSSTQQNNNNVVDFSSLGNSNTNETGRFWSIKSDIGGKKSSKKKTATKEFVQMNDMSSSSTSHFHAYNDERVKHAELYKNYMEDYNYLI</sequence>
<protein>
    <submittedName>
        <fullName evidence="3">Uncharacterized protein</fullName>
    </submittedName>
</protein>
<name>A0A915HMD0_ROMCU</name>
<dbReference type="Proteomes" id="UP000887565">
    <property type="component" value="Unplaced"/>
</dbReference>
<feature type="compositionally biased region" description="Polar residues" evidence="1">
    <location>
        <begin position="50"/>
        <end position="59"/>
    </location>
</feature>
<evidence type="ECO:0000256" key="1">
    <source>
        <dbReference type="SAM" id="MobiDB-lite"/>
    </source>
</evidence>
<evidence type="ECO:0000313" key="2">
    <source>
        <dbReference type="Proteomes" id="UP000887565"/>
    </source>
</evidence>
<feature type="region of interest" description="Disordered" evidence="1">
    <location>
        <begin position="27"/>
        <end position="78"/>
    </location>
</feature>
<keyword evidence="2" id="KW-1185">Reference proteome</keyword>